<accession>A0A1F5G9I8</accession>
<keyword evidence="1" id="KW-0812">Transmembrane</keyword>
<dbReference type="AlphaFoldDB" id="A0A1F5G9I8"/>
<feature type="transmembrane region" description="Helical" evidence="1">
    <location>
        <begin position="275"/>
        <end position="292"/>
    </location>
</feature>
<feature type="transmembrane region" description="Helical" evidence="1">
    <location>
        <begin position="48"/>
        <end position="71"/>
    </location>
</feature>
<feature type="transmembrane region" description="Helical" evidence="1">
    <location>
        <begin position="160"/>
        <end position="193"/>
    </location>
</feature>
<name>A0A1F5G9I8_9BACT</name>
<feature type="transmembrane region" description="Helical" evidence="1">
    <location>
        <begin position="136"/>
        <end position="154"/>
    </location>
</feature>
<feature type="transmembrane region" description="Helical" evidence="1">
    <location>
        <begin position="205"/>
        <end position="222"/>
    </location>
</feature>
<organism evidence="2 3">
    <name type="scientific">Candidatus Curtissbacteria bacterium RIFCSPHIGHO2_01_FULL_40_12</name>
    <dbReference type="NCBI Taxonomy" id="1797710"/>
    <lineage>
        <taxon>Bacteria</taxon>
        <taxon>Candidatus Curtissiibacteriota</taxon>
    </lineage>
</organism>
<dbReference type="Proteomes" id="UP000178577">
    <property type="component" value="Unassembled WGS sequence"/>
</dbReference>
<feature type="transmembrane region" description="Helical" evidence="1">
    <location>
        <begin position="83"/>
        <end position="104"/>
    </location>
</feature>
<sequence length="510" mass="59248">MKEKFLLFLIFFLAAALRIFLIFRDSVPFAYDMGRDLLWTKDIAFYHIPTLIGPAASIWGVYFGPFWFYFLSLPLVLGRGHPLSAVYATSIVILLTGFFAYFLFKNYLSKLYVLVLAVIILFSGTLINISTFAFHANLLPLLTIVTIYFYFLAILRNSLYFALSLFMVSIMFHADPAPAVVFTIISILLFFIFKLYNSKNLLKMIVLPLVAYLIPFVPQILFEFRNNFVETKALVSYFMGGNPSLSGQLPFFDRIANRVVIFFDYFKTSFAGNNVIFALTFLIFILIGLYRFKKSNKSVNLNILFKINLLCLLLAFIIFTFLITVEIKTWYINGLTVIFAFLITFAVYSFRKFKLAILLLIIIYFFANISPFFDSKKVNLSKRDPASLTNQLRAMDIIYLESLKTSYSIYVFTPSIYDYNWQYLLWWKGVKLKKGLPLEFAYLPNKPDYVRNKQVYASTTSTADTIYLIIENAKENEFYTKENWLNNFDGFEIVWQKDINSAITVQKRAK</sequence>
<feature type="transmembrane region" description="Helical" evidence="1">
    <location>
        <begin position="110"/>
        <end position="129"/>
    </location>
</feature>
<comment type="caution">
    <text evidence="2">The sequence shown here is derived from an EMBL/GenBank/DDBJ whole genome shotgun (WGS) entry which is preliminary data.</text>
</comment>
<evidence type="ECO:0000313" key="3">
    <source>
        <dbReference type="Proteomes" id="UP000178577"/>
    </source>
</evidence>
<evidence type="ECO:0000256" key="1">
    <source>
        <dbReference type="SAM" id="Phobius"/>
    </source>
</evidence>
<evidence type="ECO:0008006" key="4">
    <source>
        <dbReference type="Google" id="ProtNLM"/>
    </source>
</evidence>
<gene>
    <name evidence="2" type="ORF">A2693_03710</name>
</gene>
<feature type="transmembrane region" description="Helical" evidence="1">
    <location>
        <begin position="304"/>
        <end position="324"/>
    </location>
</feature>
<protein>
    <recommendedName>
        <fullName evidence="4">Glycosyltransferase RgtA/B/C/D-like domain-containing protein</fullName>
    </recommendedName>
</protein>
<keyword evidence="1" id="KW-0472">Membrane</keyword>
<proteinExistence type="predicted"/>
<feature type="transmembrane region" description="Helical" evidence="1">
    <location>
        <begin position="330"/>
        <end position="348"/>
    </location>
</feature>
<evidence type="ECO:0000313" key="2">
    <source>
        <dbReference type="EMBL" id="OGD88516.1"/>
    </source>
</evidence>
<keyword evidence="1" id="KW-1133">Transmembrane helix</keyword>
<feature type="transmembrane region" description="Helical" evidence="1">
    <location>
        <begin position="355"/>
        <end position="373"/>
    </location>
</feature>
<dbReference type="EMBL" id="MFAY01000036">
    <property type="protein sequence ID" value="OGD88516.1"/>
    <property type="molecule type" value="Genomic_DNA"/>
</dbReference>
<reference evidence="2 3" key="1">
    <citation type="journal article" date="2016" name="Nat. Commun.">
        <title>Thousands of microbial genomes shed light on interconnected biogeochemical processes in an aquifer system.</title>
        <authorList>
            <person name="Anantharaman K."/>
            <person name="Brown C.T."/>
            <person name="Hug L.A."/>
            <person name="Sharon I."/>
            <person name="Castelle C.J."/>
            <person name="Probst A.J."/>
            <person name="Thomas B.C."/>
            <person name="Singh A."/>
            <person name="Wilkins M.J."/>
            <person name="Karaoz U."/>
            <person name="Brodie E.L."/>
            <person name="Williams K.H."/>
            <person name="Hubbard S.S."/>
            <person name="Banfield J.F."/>
        </authorList>
    </citation>
    <scope>NUCLEOTIDE SEQUENCE [LARGE SCALE GENOMIC DNA]</scope>
</reference>